<dbReference type="OrthoDB" id="9802264at2"/>
<dbReference type="PROSITE" id="PS50893">
    <property type="entry name" value="ABC_TRANSPORTER_2"/>
    <property type="match status" value="2"/>
</dbReference>
<dbReference type="PANTHER" id="PTHR43776">
    <property type="entry name" value="TRANSPORT ATP-BINDING PROTEIN"/>
    <property type="match status" value="1"/>
</dbReference>
<comment type="similarity">
    <text evidence="2">Belongs to the ABC transporter superfamily.</text>
</comment>
<dbReference type="PROSITE" id="PS00211">
    <property type="entry name" value="ABC_TRANSPORTER_1"/>
    <property type="match status" value="2"/>
</dbReference>
<comment type="caution">
    <text evidence="8">The sequence shown here is derived from an EMBL/GenBank/DDBJ whole genome shotgun (WGS) entry which is preliminary data.</text>
</comment>
<proteinExistence type="inferred from homology"/>
<keyword evidence="9" id="KW-1185">Reference proteome</keyword>
<evidence type="ECO:0000259" key="7">
    <source>
        <dbReference type="PROSITE" id="PS50893"/>
    </source>
</evidence>
<dbReference type="InterPro" id="IPR003439">
    <property type="entry name" value="ABC_transporter-like_ATP-bd"/>
</dbReference>
<evidence type="ECO:0000256" key="1">
    <source>
        <dbReference type="ARBA" id="ARBA00004417"/>
    </source>
</evidence>
<comment type="subcellular location">
    <subcellularLocation>
        <location evidence="1">Cell inner membrane</location>
        <topology evidence="1">Peripheral membrane protein</topology>
    </subcellularLocation>
</comment>
<dbReference type="CDD" id="cd03257">
    <property type="entry name" value="ABC_NikE_OppD_transporters"/>
    <property type="match status" value="2"/>
</dbReference>
<evidence type="ECO:0000313" key="9">
    <source>
        <dbReference type="Proteomes" id="UP000249590"/>
    </source>
</evidence>
<dbReference type="EMBL" id="QHHQ01000002">
    <property type="protein sequence ID" value="RAI01966.1"/>
    <property type="molecule type" value="Genomic_DNA"/>
</dbReference>
<dbReference type="RefSeq" id="WP_111345215.1">
    <property type="nucleotide sequence ID" value="NZ_QHHQ01000002.1"/>
</dbReference>
<sequence>MTDTPPVLSIRDYALSYKTASGPVRILDDVTLTIGRGEVLGLVGESGSAKSSLANAIIRDLPGRVAHEGGEILLSGENLTTMGETALEAVRGKRIAMVFQNAGAALDPTQTLGSHLEELLARHAGLEGAAGRARAKELIAMVGLPDPDAMLTRYAHEVSGGEKQRIVLALAFACNPELILFDEPTSALDATTAATLLDLFRELQAKTGVSGLFISHDLGTVAEIADRIAVIYGGRIVEVAEPGPLFAAPRHPYTRALLASLPRPSDTRTGRSLDISGARPAPRRGTPPPCIYSGSCAYHRPEICDAAPVRLHDMGERRVACARAEEIAGQPDAGSAHGTEPGDIRPVRVFEGSGLRVTYGRDRILDRLTGRSRKVRAVNDVGLTLNRGETLGLVGESGCGKSTLARALVGLIPFEGEVKLDGITVASIDRAYRGRVQMVFQNPDNSLNPRHSIATLLSRPLKLYRGLSPGERRAEIGRILERVRLPADYAERYPHQLSGGEKQRVAIARAIAAQPEVIICDEVTSGLDAAVQAAIVALLAEIQRDTGCAMVFITHDLAILRHVAHRVAVMYLGEIVETRSVASLDETPYHPYTEALMSSSPSIDPMSETRRIRLTGTLPRRTERLAGCPFESRCPRRVGDICATTPPPWREARPDHGLLCHIPIDELKNAPPVWRFKTQVEA</sequence>
<evidence type="ECO:0000256" key="2">
    <source>
        <dbReference type="ARBA" id="ARBA00005417"/>
    </source>
</evidence>
<feature type="domain" description="ABC transporter" evidence="7">
    <location>
        <begin position="362"/>
        <end position="597"/>
    </location>
</feature>
<feature type="region of interest" description="Disordered" evidence="6">
    <location>
        <begin position="261"/>
        <end position="286"/>
    </location>
</feature>
<evidence type="ECO:0000256" key="4">
    <source>
        <dbReference type="ARBA" id="ARBA00022741"/>
    </source>
</evidence>
<keyword evidence="5 8" id="KW-0067">ATP-binding</keyword>
<evidence type="ECO:0000256" key="5">
    <source>
        <dbReference type="ARBA" id="ARBA00022840"/>
    </source>
</evidence>
<dbReference type="GO" id="GO:0005524">
    <property type="term" value="F:ATP binding"/>
    <property type="evidence" value="ECO:0007669"/>
    <property type="project" value="UniProtKB-KW"/>
</dbReference>
<dbReference type="Proteomes" id="UP000249590">
    <property type="component" value="Unassembled WGS sequence"/>
</dbReference>
<evidence type="ECO:0000313" key="8">
    <source>
        <dbReference type="EMBL" id="RAI01966.1"/>
    </source>
</evidence>
<dbReference type="PANTHER" id="PTHR43776:SF7">
    <property type="entry name" value="D,D-DIPEPTIDE TRANSPORT ATP-BINDING PROTEIN DDPF-RELATED"/>
    <property type="match status" value="1"/>
</dbReference>
<organism evidence="8 9">
    <name type="scientific">Acuticoccus sediminis</name>
    <dbReference type="NCBI Taxonomy" id="2184697"/>
    <lineage>
        <taxon>Bacteria</taxon>
        <taxon>Pseudomonadati</taxon>
        <taxon>Pseudomonadota</taxon>
        <taxon>Alphaproteobacteria</taxon>
        <taxon>Hyphomicrobiales</taxon>
        <taxon>Amorphaceae</taxon>
        <taxon>Acuticoccus</taxon>
    </lineage>
</organism>
<name>A0A8B2NQ03_9HYPH</name>
<evidence type="ECO:0000256" key="3">
    <source>
        <dbReference type="ARBA" id="ARBA00022448"/>
    </source>
</evidence>
<protein>
    <submittedName>
        <fullName evidence="8">ABC transporter ATP-binding protein</fullName>
    </submittedName>
</protein>
<dbReference type="SUPFAM" id="SSF52540">
    <property type="entry name" value="P-loop containing nucleoside triphosphate hydrolases"/>
    <property type="match status" value="2"/>
</dbReference>
<accession>A0A8B2NQ03</accession>
<dbReference type="InterPro" id="IPR050319">
    <property type="entry name" value="ABC_transp_ATP-bind"/>
</dbReference>
<keyword evidence="3" id="KW-0813">Transport</keyword>
<dbReference type="InterPro" id="IPR013563">
    <property type="entry name" value="Oligopep_ABC_C"/>
</dbReference>
<dbReference type="InterPro" id="IPR017871">
    <property type="entry name" value="ABC_transporter-like_CS"/>
</dbReference>
<keyword evidence="4" id="KW-0547">Nucleotide-binding</keyword>
<dbReference type="NCBIfam" id="NF007739">
    <property type="entry name" value="PRK10419.1"/>
    <property type="match status" value="2"/>
</dbReference>
<dbReference type="GO" id="GO:0005886">
    <property type="term" value="C:plasma membrane"/>
    <property type="evidence" value="ECO:0007669"/>
    <property type="project" value="UniProtKB-SubCell"/>
</dbReference>
<dbReference type="InterPro" id="IPR003593">
    <property type="entry name" value="AAA+_ATPase"/>
</dbReference>
<gene>
    <name evidence="8" type="ORF">DLJ53_11300</name>
</gene>
<dbReference type="SMART" id="SM00382">
    <property type="entry name" value="AAA"/>
    <property type="match status" value="2"/>
</dbReference>
<evidence type="ECO:0000256" key="6">
    <source>
        <dbReference type="SAM" id="MobiDB-lite"/>
    </source>
</evidence>
<feature type="domain" description="ABC transporter" evidence="7">
    <location>
        <begin position="10"/>
        <end position="258"/>
    </location>
</feature>
<dbReference type="Gene3D" id="3.40.50.300">
    <property type="entry name" value="P-loop containing nucleotide triphosphate hydrolases"/>
    <property type="match status" value="2"/>
</dbReference>
<dbReference type="NCBIfam" id="TIGR01727">
    <property type="entry name" value="oligo_HPY"/>
    <property type="match status" value="2"/>
</dbReference>
<dbReference type="GO" id="GO:0055085">
    <property type="term" value="P:transmembrane transport"/>
    <property type="evidence" value="ECO:0007669"/>
    <property type="project" value="UniProtKB-ARBA"/>
</dbReference>
<dbReference type="GO" id="GO:0016887">
    <property type="term" value="F:ATP hydrolysis activity"/>
    <property type="evidence" value="ECO:0007669"/>
    <property type="project" value="InterPro"/>
</dbReference>
<dbReference type="AlphaFoldDB" id="A0A8B2NQ03"/>
<reference evidence="8 9" key="1">
    <citation type="submission" date="2018-05" db="EMBL/GenBank/DDBJ databases">
        <title>Acuticoccus sediminis sp. nov., isolated from deep-sea sediment of Indian Ocean.</title>
        <authorList>
            <person name="Liu X."/>
            <person name="Lai Q."/>
            <person name="Du Y."/>
            <person name="Sun F."/>
            <person name="Zhang X."/>
            <person name="Wang S."/>
            <person name="Shao Z."/>
        </authorList>
    </citation>
    <scope>NUCLEOTIDE SEQUENCE [LARGE SCALE GENOMIC DNA]</scope>
    <source>
        <strain evidence="8 9">PTG4-2</strain>
    </source>
</reference>
<dbReference type="NCBIfam" id="NF008453">
    <property type="entry name" value="PRK11308.1"/>
    <property type="match status" value="2"/>
</dbReference>
<dbReference type="Pfam" id="PF00005">
    <property type="entry name" value="ABC_tran"/>
    <property type="match status" value="2"/>
</dbReference>
<dbReference type="GO" id="GO:0015833">
    <property type="term" value="P:peptide transport"/>
    <property type="evidence" value="ECO:0007669"/>
    <property type="project" value="InterPro"/>
</dbReference>
<dbReference type="Pfam" id="PF08352">
    <property type="entry name" value="oligo_HPY"/>
    <property type="match status" value="2"/>
</dbReference>
<dbReference type="InterPro" id="IPR027417">
    <property type="entry name" value="P-loop_NTPase"/>
</dbReference>